<dbReference type="OMA" id="MEVTLIR"/>
<dbReference type="EMBL" id="KB311963">
    <property type="protein sequence ID" value="ELT88133.1"/>
    <property type="molecule type" value="Genomic_DNA"/>
</dbReference>
<name>R7T545_CAPTE</name>
<dbReference type="PANTHER" id="PTHR46980:SF2">
    <property type="entry name" value="TRICALBIN-1-RELATED"/>
    <property type="match status" value="1"/>
</dbReference>
<dbReference type="STRING" id="283909.R7T545"/>
<keyword evidence="3" id="KW-0445">Lipid transport</keyword>
<sequence length="982" mass="109081">MSEQFPAWWMFSASSISDLIKKNLDPILNDVKPAFIESIELDSFSLGSNTPFIKYIQVFECFSGEGGVAMRRPASWAAIIPAPANLSTTQQFQIVLEADLGLQCEDFRMVFRTRLGGKWMGMDMDAAVEKLHITGKMHFLLNMDMNCSFPHISSVTLSFLEKPEVWFAIRMLKAVQMMEIPVLKSWIHHLVLDGLTTALVDPGKWEIRMESVGPTKIPARPRHRANAQGVLTVTLSAHETKANVFMEDTRYCQLRVGEQVQRTQRTQGPSAWEDCCSFLIDDLKKDKLTIKVKSKVLMSTNTLVQFDVLLSNFPLELKPLVETALEEKVSKRQGGGSVKLLLSLEYFELPNIVNEIESVSAGRPQIEISCCWYSSGVLYVCIHSACGLLGLDRNGFSDPYCVVYSNGKKTMLSFIVYDWDGRNASEDDFLGSSHLLLSQDEPSVIKKSLTLGYNRPNVGQVDNIKLGSIIVSAVFRPVPAVLKSEGGTLASVAAGLVSSEKKSTFLNSALEFGESMLVHTGLHRAISKVASYPSMAVNCDKQRISAFHDKKSSDSMGMGALLSLGHGILELKILQAKNLVAADSNGFSDPYCEVRINNERKFTTSIKKKTLNPVWDEFVTLQLPQPNETLEIVVWDRDLLFKKDFLGSLSFTLDDLKKLSTQKTESWHSLQRIRSGHVQLGITVILGHKEEETGTNGDIDPEIAQSVPLNSLSEESNKTEIISDEKLQEDKETKESAIDVPDAPDDPGISQSNGEGHGPPPSPQGQATQPLKRKFSFRSLRRSSSDTSLKKAETASLSRSTSAASYSLTRRSSSKPSPGLNAEYPVVSGGENYYGLKGNLLQIRGLENQLDKHVYCKVRLDDRPICHRKEKRSIGHVICKTPVLSPLSPVVNQPFEVDQGRGVLKEAHLVIDVKTSHKKQHLANKAFRLDEIMSHAEEVTQWLPLQHGIEVELHLRHTGTASPSPSYRLKNSFGFGRKKKSH</sequence>
<dbReference type="PROSITE" id="PS51847">
    <property type="entry name" value="SMP"/>
    <property type="match status" value="1"/>
</dbReference>
<dbReference type="GO" id="GO:0008289">
    <property type="term" value="F:lipid binding"/>
    <property type="evidence" value="ECO:0007669"/>
    <property type="project" value="UniProtKB-KW"/>
</dbReference>
<evidence type="ECO:0000313" key="10">
    <source>
        <dbReference type="EnsemblMetazoa" id="CapteP221179"/>
    </source>
</evidence>
<keyword evidence="4" id="KW-0446">Lipid-binding</keyword>
<comment type="subcellular location">
    <subcellularLocation>
        <location evidence="1">Membrane</location>
    </subcellularLocation>
</comment>
<evidence type="ECO:0000256" key="2">
    <source>
        <dbReference type="ARBA" id="ARBA00022448"/>
    </source>
</evidence>
<keyword evidence="11" id="KW-1185">Reference proteome</keyword>
<keyword evidence="2" id="KW-0813">Transport</keyword>
<feature type="compositionally biased region" description="Low complexity" evidence="6">
    <location>
        <begin position="794"/>
        <end position="811"/>
    </location>
</feature>
<dbReference type="EMBL" id="AMQN01015499">
    <property type="status" value="NOT_ANNOTATED_CDS"/>
    <property type="molecule type" value="Genomic_DNA"/>
</dbReference>
<dbReference type="EnsemblMetazoa" id="CapteT221179">
    <property type="protein sequence ID" value="CapteP221179"/>
    <property type="gene ID" value="CapteG221179"/>
</dbReference>
<dbReference type="CDD" id="cd00030">
    <property type="entry name" value="C2"/>
    <property type="match status" value="1"/>
</dbReference>
<reference evidence="11" key="1">
    <citation type="submission" date="2012-12" db="EMBL/GenBank/DDBJ databases">
        <authorList>
            <person name="Hellsten U."/>
            <person name="Grimwood J."/>
            <person name="Chapman J.A."/>
            <person name="Shapiro H."/>
            <person name="Aerts A."/>
            <person name="Otillar R.P."/>
            <person name="Terry A.Y."/>
            <person name="Boore J.L."/>
            <person name="Simakov O."/>
            <person name="Marletaz F."/>
            <person name="Cho S.-J."/>
            <person name="Edsinger-Gonzales E."/>
            <person name="Havlak P."/>
            <person name="Kuo D.-H."/>
            <person name="Larsson T."/>
            <person name="Lv J."/>
            <person name="Arendt D."/>
            <person name="Savage R."/>
            <person name="Osoegawa K."/>
            <person name="de Jong P."/>
            <person name="Lindberg D.R."/>
            <person name="Seaver E.C."/>
            <person name="Weisblat D.A."/>
            <person name="Putnam N.H."/>
            <person name="Grigoriev I.V."/>
            <person name="Rokhsar D.S."/>
        </authorList>
    </citation>
    <scope>NUCLEOTIDE SEQUENCE</scope>
    <source>
        <strain evidence="11">I ESC-2004</strain>
    </source>
</reference>
<evidence type="ECO:0000313" key="11">
    <source>
        <dbReference type="Proteomes" id="UP000014760"/>
    </source>
</evidence>
<proteinExistence type="predicted"/>
<dbReference type="CDD" id="cd21669">
    <property type="entry name" value="SMP_SF"/>
    <property type="match status" value="1"/>
</dbReference>
<dbReference type="AlphaFoldDB" id="R7T545"/>
<evidence type="ECO:0000256" key="6">
    <source>
        <dbReference type="SAM" id="MobiDB-lite"/>
    </source>
</evidence>
<dbReference type="OrthoDB" id="270970at2759"/>
<dbReference type="InterPro" id="IPR031468">
    <property type="entry name" value="SMP_LBD"/>
</dbReference>
<dbReference type="InterPro" id="IPR000008">
    <property type="entry name" value="C2_dom"/>
</dbReference>
<feature type="compositionally biased region" description="Basic residues" evidence="6">
    <location>
        <begin position="771"/>
        <end position="781"/>
    </location>
</feature>
<dbReference type="SMART" id="SM00239">
    <property type="entry name" value="C2"/>
    <property type="match status" value="1"/>
</dbReference>
<feature type="domain" description="SMP-LTD" evidence="8">
    <location>
        <begin position="1"/>
        <end position="210"/>
    </location>
</feature>
<dbReference type="PROSITE" id="PS50004">
    <property type="entry name" value="C2"/>
    <property type="match status" value="1"/>
</dbReference>
<dbReference type="InterPro" id="IPR035892">
    <property type="entry name" value="C2_domain_sf"/>
</dbReference>
<gene>
    <name evidence="9" type="ORF">CAPTEDRAFT_221179</name>
</gene>
<dbReference type="GO" id="GO:0016020">
    <property type="term" value="C:membrane"/>
    <property type="evidence" value="ECO:0007669"/>
    <property type="project" value="UniProtKB-SubCell"/>
</dbReference>
<dbReference type="Proteomes" id="UP000014760">
    <property type="component" value="Unassembled WGS sequence"/>
</dbReference>
<evidence type="ECO:0000256" key="4">
    <source>
        <dbReference type="ARBA" id="ARBA00023121"/>
    </source>
</evidence>
<evidence type="ECO:0000256" key="1">
    <source>
        <dbReference type="ARBA" id="ARBA00004370"/>
    </source>
</evidence>
<dbReference type="GO" id="GO:0006869">
    <property type="term" value="P:lipid transport"/>
    <property type="evidence" value="ECO:0007669"/>
    <property type="project" value="UniProtKB-KW"/>
</dbReference>
<evidence type="ECO:0000313" key="9">
    <source>
        <dbReference type="EMBL" id="ELT88133.1"/>
    </source>
</evidence>
<reference evidence="10" key="3">
    <citation type="submission" date="2015-06" db="UniProtKB">
        <authorList>
            <consortium name="EnsemblMetazoa"/>
        </authorList>
    </citation>
    <scope>IDENTIFICATION</scope>
</reference>
<dbReference type="Pfam" id="PF00168">
    <property type="entry name" value="C2"/>
    <property type="match status" value="3"/>
</dbReference>
<feature type="region of interest" description="Disordered" evidence="6">
    <location>
        <begin position="960"/>
        <end position="982"/>
    </location>
</feature>
<organism evidence="9">
    <name type="scientific">Capitella teleta</name>
    <name type="common">Polychaete worm</name>
    <dbReference type="NCBI Taxonomy" id="283909"/>
    <lineage>
        <taxon>Eukaryota</taxon>
        <taxon>Metazoa</taxon>
        <taxon>Spiralia</taxon>
        <taxon>Lophotrochozoa</taxon>
        <taxon>Annelida</taxon>
        <taxon>Polychaeta</taxon>
        <taxon>Sedentaria</taxon>
        <taxon>Scolecida</taxon>
        <taxon>Capitellidae</taxon>
        <taxon>Capitella</taxon>
    </lineage>
</organism>
<dbReference type="PRINTS" id="PR00360">
    <property type="entry name" value="C2DOMAIN"/>
</dbReference>
<dbReference type="HOGENOM" id="CLU_273891_0_0_1"/>
<evidence type="ECO:0000259" key="8">
    <source>
        <dbReference type="PROSITE" id="PS51847"/>
    </source>
</evidence>
<evidence type="ECO:0000256" key="5">
    <source>
        <dbReference type="ARBA" id="ARBA00023136"/>
    </source>
</evidence>
<evidence type="ECO:0008006" key="12">
    <source>
        <dbReference type="Google" id="ProtNLM"/>
    </source>
</evidence>
<feature type="compositionally biased region" description="Basic and acidic residues" evidence="6">
    <location>
        <begin position="715"/>
        <end position="737"/>
    </location>
</feature>
<feature type="region of interest" description="Disordered" evidence="6">
    <location>
        <begin position="692"/>
        <end position="822"/>
    </location>
</feature>
<dbReference type="InterPro" id="IPR052455">
    <property type="entry name" value="Tricalbin_domain"/>
</dbReference>
<evidence type="ECO:0000256" key="3">
    <source>
        <dbReference type="ARBA" id="ARBA00023055"/>
    </source>
</evidence>
<keyword evidence="5" id="KW-0472">Membrane</keyword>
<evidence type="ECO:0000259" key="7">
    <source>
        <dbReference type="PROSITE" id="PS50004"/>
    </source>
</evidence>
<dbReference type="Gene3D" id="2.60.40.150">
    <property type="entry name" value="C2 domain"/>
    <property type="match status" value="2"/>
</dbReference>
<protein>
    <recommendedName>
        <fullName evidence="12">C2 domain-containing protein</fullName>
    </recommendedName>
</protein>
<dbReference type="PANTHER" id="PTHR46980">
    <property type="entry name" value="TRICALBIN-1-RELATED"/>
    <property type="match status" value="1"/>
</dbReference>
<accession>R7T545</accession>
<feature type="domain" description="C2" evidence="7">
    <location>
        <begin position="550"/>
        <end position="668"/>
    </location>
</feature>
<dbReference type="SUPFAM" id="SSF49562">
    <property type="entry name" value="C2 domain (Calcium/lipid-binding domain, CaLB)"/>
    <property type="match status" value="2"/>
</dbReference>
<reference evidence="9 11" key="2">
    <citation type="journal article" date="2013" name="Nature">
        <title>Insights into bilaterian evolution from three spiralian genomes.</title>
        <authorList>
            <person name="Simakov O."/>
            <person name="Marletaz F."/>
            <person name="Cho S.J."/>
            <person name="Edsinger-Gonzales E."/>
            <person name="Havlak P."/>
            <person name="Hellsten U."/>
            <person name="Kuo D.H."/>
            <person name="Larsson T."/>
            <person name="Lv J."/>
            <person name="Arendt D."/>
            <person name="Savage R."/>
            <person name="Osoegawa K."/>
            <person name="de Jong P."/>
            <person name="Grimwood J."/>
            <person name="Chapman J.A."/>
            <person name="Shapiro H."/>
            <person name="Aerts A."/>
            <person name="Otillar R.P."/>
            <person name="Terry A.Y."/>
            <person name="Boore J.L."/>
            <person name="Grigoriev I.V."/>
            <person name="Lindberg D.R."/>
            <person name="Seaver E.C."/>
            <person name="Weisblat D.A."/>
            <person name="Putnam N.H."/>
            <person name="Rokhsar D.S."/>
        </authorList>
    </citation>
    <scope>NUCLEOTIDE SEQUENCE</scope>
    <source>
        <strain evidence="9 11">I ESC-2004</strain>
    </source>
</reference>